<evidence type="ECO:0000256" key="3">
    <source>
        <dbReference type="ARBA" id="ARBA00005199"/>
    </source>
</evidence>
<comment type="function">
    <text evidence="6">Removes the phosphate from trehalose 6-phosphate to produce free trehalose. Trehalose accumulation in plant may improve abiotic stress tolerance.</text>
</comment>
<comment type="cofactor">
    <cofactor evidence="2 7">
        <name>a divalent metal cation</name>
        <dbReference type="ChEBI" id="CHEBI:60240"/>
    </cofactor>
</comment>
<dbReference type="SUPFAM" id="SSF56784">
    <property type="entry name" value="HAD-like"/>
    <property type="match status" value="1"/>
</dbReference>
<evidence type="ECO:0000256" key="4">
    <source>
        <dbReference type="ARBA" id="ARBA00008770"/>
    </source>
</evidence>
<evidence type="ECO:0000256" key="1">
    <source>
        <dbReference type="ARBA" id="ARBA00000500"/>
    </source>
</evidence>
<protein>
    <recommendedName>
        <fullName evidence="7">Trehalose 6-phosphate phosphatase</fullName>
        <ecNumber evidence="7">3.1.3.12</ecNumber>
    </recommendedName>
</protein>
<evidence type="ECO:0000313" key="10">
    <source>
        <dbReference type="Proteomes" id="UP001154282"/>
    </source>
</evidence>
<proteinExistence type="inferred from homology"/>
<evidence type="ECO:0000256" key="7">
    <source>
        <dbReference type="RuleBase" id="RU361117"/>
    </source>
</evidence>
<keyword evidence="10" id="KW-1185">Reference proteome</keyword>
<dbReference type="Gene3D" id="3.40.50.1000">
    <property type="entry name" value="HAD superfamily/HAD-like"/>
    <property type="match status" value="2"/>
</dbReference>
<comment type="pathway">
    <text evidence="3 7">Glycan biosynthesis; trehalose biosynthesis.</text>
</comment>
<dbReference type="EMBL" id="CAMGYJ010000005">
    <property type="protein sequence ID" value="CAI0412927.1"/>
    <property type="molecule type" value="Genomic_DNA"/>
</dbReference>
<dbReference type="InterPro" id="IPR023214">
    <property type="entry name" value="HAD_sf"/>
</dbReference>
<comment type="caution">
    <text evidence="9">The sequence shown here is derived from an EMBL/GenBank/DDBJ whole genome shotgun (WGS) entry which is preliminary data.</text>
</comment>
<evidence type="ECO:0000256" key="6">
    <source>
        <dbReference type="ARBA" id="ARBA00025274"/>
    </source>
</evidence>
<dbReference type="GO" id="GO:0005992">
    <property type="term" value="P:trehalose biosynthetic process"/>
    <property type="evidence" value="ECO:0007669"/>
    <property type="project" value="InterPro"/>
</dbReference>
<feature type="region of interest" description="Disordered" evidence="8">
    <location>
        <begin position="15"/>
        <end position="60"/>
    </location>
</feature>
<dbReference type="InterPro" id="IPR003337">
    <property type="entry name" value="Trehalose_PPase"/>
</dbReference>
<sequence>MSISGMLKRNISRINQAMGLPQRSSSNNKPPKPGQHGNNNSSSDPHPVNTKTAPISDHVRVKSTEDVQYKSWVGEHPSALHSFDQMMKVAKGKKIVVFLDYDGTLSPIVDDPNSAFMSEEMRAAVREVAKCFPTAIISGRSRDKVKEFVQLSNVYYAGSHGMDIMAPPRPVKSCDGNTPTVVMDKKGTEVLFQPAKSFLPAIQKILTELEEETAKIKGAMVEDNRFCVSVHFRHVKDEVKHHHLLVKKLSVQKQNSSLINSKVWLLDFRIIRSWRRKSGLCWRIMQGFTCAGVKRCFYTFYAQVMEIRPMIEWDKGHAVEYFLETLGLSNSDVLPVYIGDDRTDEDAFKVIQRRGQGYPIIVTSIPKDTKASYSLIDPSEVLTFLLRLARWRKSSSSSRSLNQIWGVVN</sequence>
<dbReference type="InterPro" id="IPR036412">
    <property type="entry name" value="HAD-like_sf"/>
</dbReference>
<accession>A0AAV0JSG2</accession>
<dbReference type="InterPro" id="IPR044651">
    <property type="entry name" value="OTSB-like"/>
</dbReference>
<dbReference type="GO" id="GO:0004805">
    <property type="term" value="F:trehalose-phosphatase activity"/>
    <property type="evidence" value="ECO:0007669"/>
    <property type="project" value="UniProtKB-EC"/>
</dbReference>
<dbReference type="AlphaFoldDB" id="A0AAV0JSG2"/>
<dbReference type="NCBIfam" id="TIGR00685">
    <property type="entry name" value="T6PP"/>
    <property type="match status" value="1"/>
</dbReference>
<evidence type="ECO:0000256" key="5">
    <source>
        <dbReference type="ARBA" id="ARBA00022801"/>
    </source>
</evidence>
<feature type="compositionally biased region" description="Polar residues" evidence="8">
    <location>
        <begin position="36"/>
        <end position="53"/>
    </location>
</feature>
<dbReference type="InterPro" id="IPR006379">
    <property type="entry name" value="HAD-SF_hydro_IIB"/>
</dbReference>
<keyword evidence="5 7" id="KW-0378">Hydrolase</keyword>
<evidence type="ECO:0000313" key="9">
    <source>
        <dbReference type="EMBL" id="CAI0412927.1"/>
    </source>
</evidence>
<dbReference type="Proteomes" id="UP001154282">
    <property type="component" value="Unassembled WGS sequence"/>
</dbReference>
<organism evidence="9 10">
    <name type="scientific">Linum tenue</name>
    <dbReference type="NCBI Taxonomy" id="586396"/>
    <lineage>
        <taxon>Eukaryota</taxon>
        <taxon>Viridiplantae</taxon>
        <taxon>Streptophyta</taxon>
        <taxon>Embryophyta</taxon>
        <taxon>Tracheophyta</taxon>
        <taxon>Spermatophyta</taxon>
        <taxon>Magnoliopsida</taxon>
        <taxon>eudicotyledons</taxon>
        <taxon>Gunneridae</taxon>
        <taxon>Pentapetalae</taxon>
        <taxon>rosids</taxon>
        <taxon>fabids</taxon>
        <taxon>Malpighiales</taxon>
        <taxon>Linaceae</taxon>
        <taxon>Linum</taxon>
    </lineage>
</organism>
<reference evidence="9" key="1">
    <citation type="submission" date="2022-08" db="EMBL/GenBank/DDBJ databases">
        <authorList>
            <person name="Gutierrez-Valencia J."/>
        </authorList>
    </citation>
    <scope>NUCLEOTIDE SEQUENCE</scope>
</reference>
<evidence type="ECO:0000256" key="2">
    <source>
        <dbReference type="ARBA" id="ARBA00001968"/>
    </source>
</evidence>
<dbReference type="NCBIfam" id="TIGR01484">
    <property type="entry name" value="HAD-SF-IIB"/>
    <property type="match status" value="1"/>
</dbReference>
<name>A0AAV0JSG2_9ROSI</name>
<comment type="catalytic activity">
    <reaction evidence="1 7">
        <text>alpha,alpha-trehalose 6-phosphate + H2O = alpha,alpha-trehalose + phosphate</text>
        <dbReference type="Rhea" id="RHEA:23420"/>
        <dbReference type="ChEBI" id="CHEBI:15377"/>
        <dbReference type="ChEBI" id="CHEBI:16551"/>
        <dbReference type="ChEBI" id="CHEBI:43474"/>
        <dbReference type="ChEBI" id="CHEBI:58429"/>
        <dbReference type="EC" id="3.1.3.12"/>
    </reaction>
</comment>
<dbReference type="Pfam" id="PF02358">
    <property type="entry name" value="Trehalose_PPase"/>
    <property type="match status" value="2"/>
</dbReference>
<dbReference type="PANTHER" id="PTHR43768">
    <property type="entry name" value="TREHALOSE 6-PHOSPHATE PHOSPHATASE"/>
    <property type="match status" value="1"/>
</dbReference>
<dbReference type="PANTHER" id="PTHR43768:SF24">
    <property type="entry name" value="TREHALOSE 6-PHOSPHATE PHOSPHATASE"/>
    <property type="match status" value="1"/>
</dbReference>
<comment type="similarity">
    <text evidence="4 7">Belongs to the trehalose phosphatase family.</text>
</comment>
<gene>
    <name evidence="9" type="ORF">LITE_LOCUS15737</name>
</gene>
<evidence type="ECO:0000256" key="8">
    <source>
        <dbReference type="SAM" id="MobiDB-lite"/>
    </source>
</evidence>
<dbReference type="EC" id="3.1.3.12" evidence="7"/>